<dbReference type="KEGG" id="sly:104649140"/>
<dbReference type="InterPro" id="IPR007789">
    <property type="entry name" value="DUF688"/>
</dbReference>
<dbReference type="Pfam" id="PF05097">
    <property type="entry name" value="DUF688"/>
    <property type="match status" value="1"/>
</dbReference>
<dbReference type="FunCoup" id="A0A3Q7HXD1">
    <property type="interactions" value="173"/>
</dbReference>
<reference evidence="1" key="1">
    <citation type="journal article" date="2012" name="Nature">
        <title>The tomato genome sequence provides insights into fleshy fruit evolution.</title>
        <authorList>
            <consortium name="Tomato Genome Consortium"/>
        </authorList>
    </citation>
    <scope>NUCLEOTIDE SEQUENCE [LARGE SCALE GENOMIC DNA]</scope>
    <source>
        <strain evidence="1">cv. Heinz 1706</strain>
    </source>
</reference>
<name>A0A3Q7HXD1_SOLLC</name>
<dbReference type="PANTHER" id="PTHR33671">
    <property type="entry name" value="N-METHYLTRANSFERASE, PUTATIVE (DUF688)-RELATED"/>
    <property type="match status" value="1"/>
</dbReference>
<keyword evidence="2" id="KW-1185">Reference proteome</keyword>
<dbReference type="PANTHER" id="PTHR33671:SF1">
    <property type="entry name" value="DUF688 FAMILY PROTEIN"/>
    <property type="match status" value="1"/>
</dbReference>
<evidence type="ECO:0000313" key="1">
    <source>
        <dbReference type="EnsemblPlants" id="Solyc09g005020.1.1.1"/>
    </source>
</evidence>
<dbReference type="OrthoDB" id="767768at2759"/>
<organism evidence="1">
    <name type="scientific">Solanum lycopersicum</name>
    <name type="common">Tomato</name>
    <name type="synonym">Lycopersicon esculentum</name>
    <dbReference type="NCBI Taxonomy" id="4081"/>
    <lineage>
        <taxon>Eukaryota</taxon>
        <taxon>Viridiplantae</taxon>
        <taxon>Streptophyta</taxon>
        <taxon>Embryophyta</taxon>
        <taxon>Tracheophyta</taxon>
        <taxon>Spermatophyta</taxon>
        <taxon>Magnoliopsida</taxon>
        <taxon>eudicotyledons</taxon>
        <taxon>Gunneridae</taxon>
        <taxon>Pentapetalae</taxon>
        <taxon>asterids</taxon>
        <taxon>lamiids</taxon>
        <taxon>Solanales</taxon>
        <taxon>Solanaceae</taxon>
        <taxon>Solanoideae</taxon>
        <taxon>Solaneae</taxon>
        <taxon>Solanum</taxon>
        <taxon>Solanum subgen. Lycopersicon</taxon>
    </lineage>
</organism>
<dbReference type="EnsemblPlants" id="Solyc09g005020.1.1">
    <property type="protein sequence ID" value="Solyc09g005020.1.1.1"/>
    <property type="gene ID" value="Solyc09g005020.1"/>
</dbReference>
<proteinExistence type="predicted"/>
<protein>
    <submittedName>
        <fullName evidence="1">Uncharacterized protein</fullName>
    </submittedName>
</protein>
<accession>A0A3Q7HXD1</accession>
<dbReference type="AlphaFoldDB" id="A0A3Q7HXD1"/>
<gene>
    <name evidence="1" type="primary">LOC104649140</name>
</gene>
<sequence>MEKQVQVEEEKKEECPRKLDFSAPLLSTRRSSEKSLSCPNQLSIDIFNRVPFSWEQSPGKPKEMRLTTNIEIVPPPKLPPCMWRHTRKDQLLGTTSSTTTTTKSYDEVHDVDNHDVYSDALDVFSLGNESNDETEYRKSNNELVVHEECNYDWSTNKPAVPNFIIQRFLKDAKVLAISSTLENRLQEDEQINGRRKCNFSPKATVSCGLDMFIPWRIKPKPCCVKNSVVAASRPQWSNKDKHALDEDPKF</sequence>
<dbReference type="GeneID" id="104649140"/>
<dbReference type="Proteomes" id="UP000004994">
    <property type="component" value="Chromosome 9"/>
</dbReference>
<dbReference type="OMA" id="IPCTNVK"/>
<dbReference type="Gramene" id="Solyc09g005020.1.1">
    <property type="protein sequence ID" value="Solyc09g005020.1.1.1"/>
    <property type="gene ID" value="Solyc09g005020.1"/>
</dbReference>
<evidence type="ECO:0000313" key="2">
    <source>
        <dbReference type="Proteomes" id="UP000004994"/>
    </source>
</evidence>
<dbReference type="PaxDb" id="4081-Solyc09g005020.1.1"/>
<reference evidence="1" key="2">
    <citation type="submission" date="2019-01" db="UniProtKB">
        <authorList>
            <consortium name="EnsemblPlants"/>
        </authorList>
    </citation>
    <scope>IDENTIFICATION</scope>
    <source>
        <strain evidence="1">cv. Heinz 1706</strain>
    </source>
</reference>
<dbReference type="InParanoid" id="A0A3Q7HXD1"/>